<accession>A0A0A8ZWG7</accession>
<protein>
    <submittedName>
        <fullName evidence="1">Uncharacterized protein</fullName>
    </submittedName>
</protein>
<name>A0A0A8ZWG7_ARUDO</name>
<organism evidence="1">
    <name type="scientific">Arundo donax</name>
    <name type="common">Giant reed</name>
    <name type="synonym">Donax arundinaceus</name>
    <dbReference type="NCBI Taxonomy" id="35708"/>
    <lineage>
        <taxon>Eukaryota</taxon>
        <taxon>Viridiplantae</taxon>
        <taxon>Streptophyta</taxon>
        <taxon>Embryophyta</taxon>
        <taxon>Tracheophyta</taxon>
        <taxon>Spermatophyta</taxon>
        <taxon>Magnoliopsida</taxon>
        <taxon>Liliopsida</taxon>
        <taxon>Poales</taxon>
        <taxon>Poaceae</taxon>
        <taxon>PACMAD clade</taxon>
        <taxon>Arundinoideae</taxon>
        <taxon>Arundineae</taxon>
        <taxon>Arundo</taxon>
    </lineage>
</organism>
<dbReference type="AlphaFoldDB" id="A0A0A8ZWG7"/>
<evidence type="ECO:0000313" key="1">
    <source>
        <dbReference type="EMBL" id="JAD42078.1"/>
    </source>
</evidence>
<reference evidence="1" key="2">
    <citation type="journal article" date="2015" name="Data Brief">
        <title>Shoot transcriptome of the giant reed, Arundo donax.</title>
        <authorList>
            <person name="Barrero R.A."/>
            <person name="Guerrero F.D."/>
            <person name="Moolhuijzen P."/>
            <person name="Goolsby J.A."/>
            <person name="Tidwell J."/>
            <person name="Bellgard S.E."/>
            <person name="Bellgard M.I."/>
        </authorList>
    </citation>
    <scope>NUCLEOTIDE SEQUENCE</scope>
    <source>
        <tissue evidence="1">Shoot tissue taken approximately 20 cm above the soil surface</tissue>
    </source>
</reference>
<proteinExistence type="predicted"/>
<dbReference type="EMBL" id="GBRH01255817">
    <property type="protein sequence ID" value="JAD42078.1"/>
    <property type="molecule type" value="Transcribed_RNA"/>
</dbReference>
<reference evidence="1" key="1">
    <citation type="submission" date="2014-09" db="EMBL/GenBank/DDBJ databases">
        <authorList>
            <person name="Magalhaes I.L.F."/>
            <person name="Oliveira U."/>
            <person name="Santos F.R."/>
            <person name="Vidigal T.H.D.A."/>
            <person name="Brescovit A.D."/>
            <person name="Santos A.J."/>
        </authorList>
    </citation>
    <scope>NUCLEOTIDE SEQUENCE</scope>
    <source>
        <tissue evidence="1">Shoot tissue taken approximately 20 cm above the soil surface</tissue>
    </source>
</reference>
<sequence length="91" mass="10333">MPSSFPIGLHGAEVLFGWIIGQEVLHGRIRGEEVFHGRIHGEEVLHGRDPRRLRLCGSCSSGLQKVDACHRRCSGRRTCWPWASTRWVRTS</sequence>